<dbReference type="InterPro" id="IPR029058">
    <property type="entry name" value="AB_hydrolase_fold"/>
</dbReference>
<feature type="transmembrane region" description="Helical" evidence="4">
    <location>
        <begin position="660"/>
        <end position="682"/>
    </location>
</feature>
<feature type="domain" description="Peptidase S33 tripeptidyl aminopeptidase-like C-terminal" evidence="6">
    <location>
        <begin position="412"/>
        <end position="503"/>
    </location>
</feature>
<feature type="transmembrane region" description="Helical" evidence="4">
    <location>
        <begin position="534"/>
        <end position="563"/>
    </location>
</feature>
<feature type="transmembrane region" description="Helical" evidence="4">
    <location>
        <begin position="584"/>
        <end position="607"/>
    </location>
</feature>
<dbReference type="Pfam" id="PF00561">
    <property type="entry name" value="Abhydrolase_1"/>
    <property type="match status" value="1"/>
</dbReference>
<feature type="transmembrane region" description="Helical" evidence="4">
    <location>
        <begin position="627"/>
        <end position="648"/>
    </location>
</feature>
<dbReference type="InterPro" id="IPR000073">
    <property type="entry name" value="AB_hydrolase_1"/>
</dbReference>
<keyword evidence="3" id="KW-0378">Hydrolase</keyword>
<sequence length="686" mass="73189">MGLIVDEVEIYPMKISRLIVLIVIALVPTTLFAGAGGVAAQSAVGSFIPGPCVFEGIEVGPTSLTGEALGFECGYVVVPERHAAPDGPTIQLPIAIRRATAADARPDPLFVAQGGPGGDAFQVFTLLAPTAPFAANRDIVIFNQRGTPYALPELTCPETTEVMPQMLALPEAEAQAIFNQAMAACYARLQAEGVDLSAYNSLENAADIPIIARALGYDEYNFYGVSYGTLLGLHLMRNHPAGLRSVILDSVVPTDINFISETAQSEARVLSEVFAACAADPVCREQYPNLEERFYALIRQYDANPITLSLTDPETGESHDAYVDGNILRSVLFQLLYVLRMNAILPKVIADLEQGDTRYVEAMWPLLVFDQQVAWGMYFSVICAEDADIDVAGSIEGLPPEIAATARYKLQSYLDTCARWPVELLPASVDEPVISDIPTLLLSGRFDPITPPAFAQATAAGLSNATTLLDPTASHGVAFFSPCVNEIVGAFLDDPSTTPDSSCLAEQAAATVVPPDAVTWPLLSGFNNLKTGTLAMFGLAGLLVILVASPFLVWPIAYLVRAFGEKQATNAPEQRRLRLISRAAVLLFGLLAVVFAGGLSYFILATVVADQTLATALALPAAARPVLWLPLLLLVLAVFIVVMTFLLWWRAGSGSTAGKVYYTFVAVVAVGLVVLLGTQGLLLPPL</sequence>
<evidence type="ECO:0000313" key="8">
    <source>
        <dbReference type="Proteomes" id="UP000215027"/>
    </source>
</evidence>
<dbReference type="Gene3D" id="3.40.50.1820">
    <property type="entry name" value="alpha/beta hydrolase"/>
    <property type="match status" value="1"/>
</dbReference>
<keyword evidence="4" id="KW-0472">Membrane</keyword>
<evidence type="ECO:0000259" key="5">
    <source>
        <dbReference type="Pfam" id="PF00561"/>
    </source>
</evidence>
<keyword evidence="4" id="KW-0812">Transmembrane</keyword>
<evidence type="ECO:0000313" key="7">
    <source>
        <dbReference type="EMBL" id="CUS02500.2"/>
    </source>
</evidence>
<comment type="similarity">
    <text evidence="1">Belongs to the peptidase S33 family.</text>
</comment>
<evidence type="ECO:0000256" key="1">
    <source>
        <dbReference type="ARBA" id="ARBA00010088"/>
    </source>
</evidence>
<dbReference type="Pfam" id="PF08386">
    <property type="entry name" value="Abhydrolase_4"/>
    <property type="match status" value="1"/>
</dbReference>
<dbReference type="InterPro" id="IPR051601">
    <property type="entry name" value="Serine_prot/Carboxylest_S33"/>
</dbReference>
<keyword evidence="8" id="KW-1185">Reference proteome</keyword>
<reference evidence="7" key="1">
    <citation type="submission" date="2016-01" db="EMBL/GenBank/DDBJ databases">
        <authorList>
            <person name="Mcilroy J.S."/>
            <person name="Karst M S."/>
            <person name="Albertsen M."/>
        </authorList>
    </citation>
    <scope>NUCLEOTIDE SEQUENCE</scope>
    <source>
        <strain evidence="7">Cfx-K</strain>
    </source>
</reference>
<dbReference type="SUPFAM" id="SSF53474">
    <property type="entry name" value="alpha/beta-Hydrolases"/>
    <property type="match status" value="1"/>
</dbReference>
<evidence type="ECO:0000259" key="6">
    <source>
        <dbReference type="Pfam" id="PF08386"/>
    </source>
</evidence>
<keyword evidence="2" id="KW-0732">Signal</keyword>
<dbReference type="EMBL" id="LN890655">
    <property type="protein sequence ID" value="CUS02500.2"/>
    <property type="molecule type" value="Genomic_DNA"/>
</dbReference>
<dbReference type="PANTHER" id="PTHR43248">
    <property type="entry name" value="2-SUCCINYL-6-HYDROXY-2,4-CYCLOHEXADIENE-1-CARBOXYLATE SYNTHASE"/>
    <property type="match status" value="1"/>
</dbReference>
<dbReference type="Proteomes" id="UP000215027">
    <property type="component" value="Chromosome I"/>
</dbReference>
<organism evidence="7 8">
    <name type="scientific">Candidatus Promineifilum breve</name>
    <dbReference type="NCBI Taxonomy" id="1806508"/>
    <lineage>
        <taxon>Bacteria</taxon>
        <taxon>Bacillati</taxon>
        <taxon>Chloroflexota</taxon>
        <taxon>Ardenticatenia</taxon>
        <taxon>Candidatus Promineifilales</taxon>
        <taxon>Candidatus Promineifilaceae</taxon>
        <taxon>Candidatus Promineifilum</taxon>
    </lineage>
</organism>
<proteinExistence type="inferred from homology"/>
<evidence type="ECO:0000256" key="3">
    <source>
        <dbReference type="ARBA" id="ARBA00022801"/>
    </source>
</evidence>
<evidence type="ECO:0000256" key="4">
    <source>
        <dbReference type="SAM" id="Phobius"/>
    </source>
</evidence>
<keyword evidence="4" id="KW-1133">Transmembrane helix</keyword>
<name>A0A160T264_9CHLR</name>
<gene>
    <name evidence="7" type="ORF">CFX0092_A0622</name>
</gene>
<protein>
    <submittedName>
        <fullName evidence="7">TAP domain protein</fullName>
    </submittedName>
</protein>
<feature type="domain" description="AB hydrolase-1" evidence="5">
    <location>
        <begin position="108"/>
        <end position="270"/>
    </location>
</feature>
<dbReference type="KEGG" id="pbf:CFX0092_A0622"/>
<feature type="transmembrane region" description="Helical" evidence="4">
    <location>
        <begin position="18"/>
        <end position="40"/>
    </location>
</feature>
<accession>A0A160T264</accession>
<dbReference type="GO" id="GO:0016787">
    <property type="term" value="F:hydrolase activity"/>
    <property type="evidence" value="ECO:0007669"/>
    <property type="project" value="UniProtKB-KW"/>
</dbReference>
<dbReference type="AlphaFoldDB" id="A0A160T264"/>
<dbReference type="InterPro" id="IPR013595">
    <property type="entry name" value="Pept_S33_TAP-like_C"/>
</dbReference>
<evidence type="ECO:0000256" key="2">
    <source>
        <dbReference type="ARBA" id="ARBA00022729"/>
    </source>
</evidence>
<dbReference type="PANTHER" id="PTHR43248:SF29">
    <property type="entry name" value="TRIPEPTIDYL AMINOPEPTIDASE"/>
    <property type="match status" value="1"/>
</dbReference>